<dbReference type="GeneID" id="16072823"/>
<accession>F2UF11</accession>
<dbReference type="RefSeq" id="XP_004992264.1">
    <property type="nucleotide sequence ID" value="XM_004992207.1"/>
</dbReference>
<evidence type="ECO:0000256" key="3">
    <source>
        <dbReference type="ARBA" id="ARBA00022475"/>
    </source>
</evidence>
<evidence type="ECO:0000256" key="2">
    <source>
        <dbReference type="ARBA" id="ARBA00010157"/>
    </source>
</evidence>
<evidence type="ECO:0000256" key="1">
    <source>
        <dbReference type="ARBA" id="ARBA00004651"/>
    </source>
</evidence>
<feature type="transmembrane region" description="Helical" evidence="7">
    <location>
        <begin position="803"/>
        <end position="823"/>
    </location>
</feature>
<feature type="transmembrane region" description="Helical" evidence="7">
    <location>
        <begin position="224"/>
        <end position="243"/>
    </location>
</feature>
<reference evidence="9" key="1">
    <citation type="submission" date="2009-08" db="EMBL/GenBank/DDBJ databases">
        <title>Annotation of Salpingoeca rosetta.</title>
        <authorList>
            <consortium name="The Broad Institute Genome Sequencing Platform"/>
            <person name="Russ C."/>
            <person name="Cuomo C."/>
            <person name="Burger G."/>
            <person name="Gray M.W."/>
            <person name="Holland P.W.H."/>
            <person name="King N."/>
            <person name="Lang F.B.F."/>
            <person name="Roger A.J."/>
            <person name="Ruiz-Trillo I."/>
            <person name="Young S.K."/>
            <person name="Zeng Q."/>
            <person name="Gargeya S."/>
            <person name="Alvarado L."/>
            <person name="Berlin A."/>
            <person name="Chapman S.B."/>
            <person name="Chen Z."/>
            <person name="Freedman E."/>
            <person name="Gellesch M."/>
            <person name="Goldberg J."/>
            <person name="Griggs A."/>
            <person name="Gujja S."/>
            <person name="Heilman E."/>
            <person name="Heiman D."/>
            <person name="Howarth C."/>
            <person name="Mehta T."/>
            <person name="Neiman D."/>
            <person name="Pearson M."/>
            <person name="Roberts A."/>
            <person name="Saif S."/>
            <person name="Shea T."/>
            <person name="Shenoy N."/>
            <person name="Sisk P."/>
            <person name="Stolte C."/>
            <person name="Sykes S."/>
            <person name="White J."/>
            <person name="Yandava C."/>
            <person name="Haas B."/>
            <person name="Nusbaum C."/>
            <person name="Birren B."/>
        </authorList>
    </citation>
    <scope>NUCLEOTIDE SEQUENCE [LARGE SCALE GENOMIC DNA]</scope>
    <source>
        <strain evidence="9">ATCC 50818</strain>
    </source>
</reference>
<dbReference type="Proteomes" id="UP000007799">
    <property type="component" value="Unassembled WGS sequence"/>
</dbReference>
<dbReference type="InterPro" id="IPR004869">
    <property type="entry name" value="MMPL_dom"/>
</dbReference>
<organism evidence="10">
    <name type="scientific">Salpingoeca rosetta (strain ATCC 50818 / BSB-021)</name>
    <dbReference type="NCBI Taxonomy" id="946362"/>
    <lineage>
        <taxon>Eukaryota</taxon>
        <taxon>Choanoflagellata</taxon>
        <taxon>Craspedida</taxon>
        <taxon>Salpingoecidae</taxon>
        <taxon>Salpingoeca</taxon>
    </lineage>
</organism>
<keyword evidence="3" id="KW-1003">Cell membrane</keyword>
<proteinExistence type="inferred from homology"/>
<comment type="similarity">
    <text evidence="2">Belongs to the resistance-nodulation-cell division (RND) (TC 2.A.6) family. MmpL subfamily.</text>
</comment>
<dbReference type="OMA" id="VMGRWNW"/>
<dbReference type="OrthoDB" id="438641at2759"/>
<feature type="transmembrane region" description="Helical" evidence="7">
    <location>
        <begin position="730"/>
        <end position="751"/>
    </location>
</feature>
<dbReference type="EMBL" id="GL832971">
    <property type="protein sequence ID" value="EGD75211.1"/>
    <property type="molecule type" value="Genomic_DNA"/>
</dbReference>
<feature type="transmembrane region" description="Helical" evidence="7">
    <location>
        <begin position="296"/>
        <end position="319"/>
    </location>
</feature>
<feature type="transmembrane region" description="Helical" evidence="7">
    <location>
        <begin position="661"/>
        <end position="687"/>
    </location>
</feature>
<dbReference type="AlphaFoldDB" id="F2UF11"/>
<gene>
    <name evidence="9" type="ORF">PTSG_06862</name>
</gene>
<evidence type="ECO:0000256" key="5">
    <source>
        <dbReference type="ARBA" id="ARBA00022989"/>
    </source>
</evidence>
<dbReference type="Pfam" id="PF03176">
    <property type="entry name" value="MMPL"/>
    <property type="match status" value="2"/>
</dbReference>
<feature type="transmembrane region" description="Helical" evidence="7">
    <location>
        <begin position="200"/>
        <end position="217"/>
    </location>
</feature>
<keyword evidence="5 7" id="KW-1133">Transmembrane helix</keyword>
<dbReference type="PROSITE" id="PS50156">
    <property type="entry name" value="SSD"/>
    <property type="match status" value="1"/>
</dbReference>
<keyword evidence="10" id="KW-1185">Reference proteome</keyword>
<name>F2UF11_SALR5</name>
<dbReference type="eggNOG" id="KOG1216">
    <property type="taxonomic scope" value="Eukaryota"/>
</dbReference>
<keyword evidence="4 7" id="KW-0812">Transmembrane</keyword>
<dbReference type="InterPro" id="IPR050545">
    <property type="entry name" value="Mycobact_MmpL"/>
</dbReference>
<evidence type="ECO:0000256" key="7">
    <source>
        <dbReference type="SAM" id="Phobius"/>
    </source>
</evidence>
<keyword evidence="6 7" id="KW-0472">Membrane</keyword>
<dbReference type="PANTHER" id="PTHR33406:SF6">
    <property type="entry name" value="MEMBRANE PROTEIN YDGH-RELATED"/>
    <property type="match status" value="1"/>
</dbReference>
<dbReference type="SUPFAM" id="SSF82866">
    <property type="entry name" value="Multidrug efflux transporter AcrB transmembrane domain"/>
    <property type="match status" value="2"/>
</dbReference>
<dbReference type="InParanoid" id="F2UF11"/>
<evidence type="ECO:0000313" key="9">
    <source>
        <dbReference type="EMBL" id="EGD75211.1"/>
    </source>
</evidence>
<evidence type="ECO:0000256" key="6">
    <source>
        <dbReference type="ARBA" id="ARBA00023136"/>
    </source>
</evidence>
<dbReference type="PANTHER" id="PTHR33406">
    <property type="entry name" value="MEMBRANE PROTEIN MJ1562-RELATED"/>
    <property type="match status" value="1"/>
</dbReference>
<dbReference type="GO" id="GO:0005886">
    <property type="term" value="C:plasma membrane"/>
    <property type="evidence" value="ECO:0007669"/>
    <property type="project" value="UniProtKB-SubCell"/>
</dbReference>
<evidence type="ECO:0000259" key="8">
    <source>
        <dbReference type="PROSITE" id="PS50156"/>
    </source>
</evidence>
<feature type="transmembrane region" description="Helical" evidence="7">
    <location>
        <begin position="452"/>
        <end position="471"/>
    </location>
</feature>
<feature type="transmembrane region" description="Helical" evidence="7">
    <location>
        <begin position="255"/>
        <end position="276"/>
    </location>
</feature>
<feature type="transmembrane region" description="Helical" evidence="7">
    <location>
        <begin position="21"/>
        <end position="39"/>
    </location>
</feature>
<dbReference type="InterPro" id="IPR000731">
    <property type="entry name" value="SSD"/>
</dbReference>
<feature type="transmembrane region" description="Helical" evidence="7">
    <location>
        <begin position="699"/>
        <end position="718"/>
    </location>
</feature>
<feature type="transmembrane region" description="Helical" evidence="7">
    <location>
        <begin position="778"/>
        <end position="797"/>
    </location>
</feature>
<evidence type="ECO:0000256" key="4">
    <source>
        <dbReference type="ARBA" id="ARBA00022692"/>
    </source>
</evidence>
<feature type="domain" description="SSD" evidence="8">
    <location>
        <begin position="698"/>
        <end position="829"/>
    </location>
</feature>
<sequence>MGRLEAAAVRVLNGKAKYVMALAWIGLLVAGGLFGLQFFDETADEDDSLPKSSLAYQADAALSLIPFGNGDGVVLMVGNDKVNITDEEAMAFFDQLFALAQQMSPPSSPFALHTPYMSYVYVGSGWQAYPSPKPHYRSQDGSRLMATATVLGWGSTIYTVRTIRDASKSILQLLPEGSRVWCSGDDIIWDIILGALENDLIIGDGISIPTALVVLCLTLRSTRYVLVPLLSIAASILSSFLLMRPVAKSMAVSAVAPNLMMSLSIAMSVDYALFVFSRFREEMRAGKSVQDACTAVLSTAGHTIFVSGFTFIACSLTLLSVPVKLLASMGVAAAITVACTVVVNLTLVPTIILIFPSFFREATTDRGCCSWKKEQRYVVASAAAKQHGTSSRFNDNHGDDDDDDDDMLLLAEDEDTPLTRSAGANVVAVDAIAARARKSPWYRFGKRVTRRAWLCIAIITALAAAAFYPALTFRHVSGVDCECPQNYGVVKDFYAVSNTFGAGYILPFGLLIEAANGSLLTQQHFNNVAAVCNHLAAALPDVHVSDFDGLAINNGVPVSFTDEVSPCFFPNGTTDVPCYQQTPPVECVRTCFNKNYFTTNDALDLVWLRPRVDGSSARGQKWIHRARAEIETLQEQLGVRIMLARGGVEDVDMIAHVFGRFHVAIASVAAVVFVLMLLAFRSVAIALKAVLSIALTQGLVYGISTCVYDYGIFAFLGWNSLAPTGGLCWIPSILVFTILVGLGLDYHIFLLSRVVEFRRLGFDDEESVLLGLARTGRVITAAGVIMAIAFLGLLFSHEALVQQLAFFIVIAVLIDTFVVRACLVPAMMSVLGRFNWWPLTMPKVTRSQHLEPGTFGYGPIVGHVAFGDDDTDTDDVDVDERGRQMR</sequence>
<feature type="transmembrane region" description="Helical" evidence="7">
    <location>
        <begin position="331"/>
        <end position="355"/>
    </location>
</feature>
<protein>
    <recommendedName>
        <fullName evidence="8">SSD domain-containing protein</fullName>
    </recommendedName>
</protein>
<comment type="subcellular location">
    <subcellularLocation>
        <location evidence="1">Cell membrane</location>
        <topology evidence="1">Multi-pass membrane protein</topology>
    </subcellularLocation>
</comment>
<evidence type="ECO:0000313" key="10">
    <source>
        <dbReference type="Proteomes" id="UP000007799"/>
    </source>
</evidence>
<dbReference type="KEGG" id="sre:PTSG_06862"/>
<dbReference type="Gene3D" id="1.20.1640.10">
    <property type="entry name" value="Multidrug efflux transporter AcrB transmembrane domain"/>
    <property type="match status" value="2"/>
</dbReference>